<organism evidence="6 7">
    <name type="scientific">Actibacterium mucosum KCTC 23349</name>
    <dbReference type="NCBI Taxonomy" id="1454373"/>
    <lineage>
        <taxon>Bacteria</taxon>
        <taxon>Pseudomonadati</taxon>
        <taxon>Pseudomonadota</taxon>
        <taxon>Alphaproteobacteria</taxon>
        <taxon>Rhodobacterales</taxon>
        <taxon>Roseobacteraceae</taxon>
        <taxon>Actibacterium</taxon>
    </lineage>
</organism>
<comment type="caution">
    <text evidence="6">The sequence shown here is derived from an EMBL/GenBank/DDBJ whole genome shotgun (WGS) entry which is preliminary data.</text>
</comment>
<dbReference type="Proteomes" id="UP000026249">
    <property type="component" value="Unassembled WGS sequence"/>
</dbReference>
<keyword evidence="7" id="KW-1185">Reference proteome</keyword>
<evidence type="ECO:0000256" key="2">
    <source>
        <dbReference type="ARBA" id="ARBA00022692"/>
    </source>
</evidence>
<keyword evidence="4" id="KW-0472">Membrane</keyword>
<keyword evidence="3" id="KW-1133">Transmembrane helix</keyword>
<evidence type="ECO:0000313" key="6">
    <source>
        <dbReference type="EMBL" id="KAJ56440.1"/>
    </source>
</evidence>
<dbReference type="RefSeq" id="WP_035256477.1">
    <property type="nucleotide sequence ID" value="NZ_JFKE01000002.1"/>
</dbReference>
<dbReference type="EMBL" id="JFKE01000002">
    <property type="protein sequence ID" value="KAJ56440.1"/>
    <property type="molecule type" value="Genomic_DNA"/>
</dbReference>
<gene>
    <name evidence="6" type="ORF">ACMU_05720</name>
</gene>
<evidence type="ECO:0000256" key="5">
    <source>
        <dbReference type="SAM" id="Coils"/>
    </source>
</evidence>
<dbReference type="PANTHER" id="PTHR30386:SF26">
    <property type="entry name" value="TRANSPORT PROTEIN COMB"/>
    <property type="match status" value="1"/>
</dbReference>
<dbReference type="OrthoDB" id="7866720at2"/>
<evidence type="ECO:0000256" key="3">
    <source>
        <dbReference type="ARBA" id="ARBA00022989"/>
    </source>
</evidence>
<dbReference type="PANTHER" id="PTHR30386">
    <property type="entry name" value="MEMBRANE FUSION SUBUNIT OF EMRAB-TOLC MULTIDRUG EFFLUX PUMP"/>
    <property type="match status" value="1"/>
</dbReference>
<keyword evidence="5" id="KW-0175">Coiled coil</keyword>
<evidence type="ECO:0000256" key="4">
    <source>
        <dbReference type="ARBA" id="ARBA00023136"/>
    </source>
</evidence>
<accession>A0A037ZJ56</accession>
<sequence length="417" mass="45341">MSKPLPDDTYRRHGRRWSFVAAAFWLAFAIAVVGLSVAGLASGLPGISVAEPRRFPGQIRPAEDPVSINLPAGIPLQAVLVSPGDEVAAGETLVTFDRVVIQARLAALTLDLTELTARRACLMRADVPEREKLGEEEAARLTLAKEECALILAEKAAEREQLDAAIDHLQERFTLLQRKLDLLTSQVFDSADTARRQARAKIALDLALQRNEIAGKLTTLENRKTDLDLSTRRAALRRAQELTAEISRLQEKLATLSYFKDAPRIAAPQAGRVTRVRSLAPGTELQEDAPLLQLRGTTSVGHLAYFTIDPHVAEQLETGTSVRLKMLGLRGRDALLSGTVAAIEATDREDELRALVQLDAASATRLDNPQEGLALVGQNTASSIEVALSPMPVVDVLRSVASSHLHEFQRLSFALSN</sequence>
<evidence type="ECO:0008006" key="8">
    <source>
        <dbReference type="Google" id="ProtNLM"/>
    </source>
</evidence>
<feature type="coiled-coil region" evidence="5">
    <location>
        <begin position="152"/>
        <end position="186"/>
    </location>
</feature>
<reference evidence="6 7" key="1">
    <citation type="submission" date="2014-03" db="EMBL/GenBank/DDBJ databases">
        <title>Draft Genome Sequence of Actibacterium mucosum KCTC 23349, a Marine Alphaproteobacterium with Complex Ionic Requirements Isolated from Mediterranean Seawater at Malvarrosa Beach, Valencia, Spain.</title>
        <authorList>
            <person name="Arahal D.R."/>
            <person name="Shao Z."/>
            <person name="Lai Q."/>
            <person name="Pujalte M.J."/>
        </authorList>
    </citation>
    <scope>NUCLEOTIDE SEQUENCE [LARGE SCALE GENOMIC DNA]</scope>
    <source>
        <strain evidence="6 7">KCTC 23349</strain>
    </source>
</reference>
<dbReference type="AlphaFoldDB" id="A0A037ZJ56"/>
<comment type="subcellular location">
    <subcellularLocation>
        <location evidence="1">Membrane</location>
        <topology evidence="1">Single-pass membrane protein</topology>
    </subcellularLocation>
</comment>
<protein>
    <recommendedName>
        <fullName evidence="8">Membrane fusion protein biotin-lipoyl like domain-containing protein</fullName>
    </recommendedName>
</protein>
<evidence type="ECO:0000256" key="1">
    <source>
        <dbReference type="ARBA" id="ARBA00004167"/>
    </source>
</evidence>
<dbReference type="InterPro" id="IPR050739">
    <property type="entry name" value="MFP"/>
</dbReference>
<dbReference type="STRING" id="1454373.ACMU_05720"/>
<keyword evidence="2" id="KW-0812">Transmembrane</keyword>
<name>A0A037ZJ56_9RHOB</name>
<dbReference type="GO" id="GO:0016020">
    <property type="term" value="C:membrane"/>
    <property type="evidence" value="ECO:0007669"/>
    <property type="project" value="UniProtKB-SubCell"/>
</dbReference>
<proteinExistence type="predicted"/>
<evidence type="ECO:0000313" key="7">
    <source>
        <dbReference type="Proteomes" id="UP000026249"/>
    </source>
</evidence>